<proteinExistence type="predicted"/>
<gene>
    <name evidence="3" type="ORF">E7Z73_11225</name>
</gene>
<evidence type="ECO:0000256" key="1">
    <source>
        <dbReference type="SAM" id="MobiDB-lite"/>
    </source>
</evidence>
<dbReference type="Proteomes" id="UP000762703">
    <property type="component" value="Unassembled WGS sequence"/>
</dbReference>
<dbReference type="PANTHER" id="PTHR22916:SF3">
    <property type="entry name" value="UDP-GLCNAC:BETAGAL BETA-1,3-N-ACETYLGLUCOSAMINYLTRANSFERASE-LIKE PROTEIN 1"/>
    <property type="match status" value="1"/>
</dbReference>
<evidence type="ECO:0000313" key="3">
    <source>
        <dbReference type="EMBL" id="MBE6506279.1"/>
    </source>
</evidence>
<dbReference type="AlphaFoldDB" id="A0A8T3VDT0"/>
<dbReference type="RefSeq" id="WP_303737948.1">
    <property type="nucleotide sequence ID" value="NZ_SUTE01000108.1"/>
</dbReference>
<reference evidence="3" key="1">
    <citation type="submission" date="2019-04" db="EMBL/GenBank/DDBJ databases">
        <title>Evolution of Biomass-Degrading Anaerobic Consortia Revealed by Metagenomics.</title>
        <authorList>
            <person name="Peng X."/>
        </authorList>
    </citation>
    <scope>NUCLEOTIDE SEQUENCE</scope>
    <source>
        <strain evidence="3">SIG12</strain>
    </source>
</reference>
<dbReference type="CDD" id="cd00761">
    <property type="entry name" value="Glyco_tranf_GTA_type"/>
    <property type="match status" value="2"/>
</dbReference>
<sequence>MYKISIIIPVFNTDNVLERTIKSIINQSMDFKDIELILVNDGSTDKSGEIMDNFSLKYENIKAIHLNKNCGSPGKPRNIGIKSSNAEYVMFLDSDDEYDKYACEFLYNTIIDDDADVVGGMMSLKNKNGEYYVPISSWVPIIDKTTDNYPTRKKRVEKKLLSNELYKLKFNSVKDNPKLITDFGFTTKIFRKSYLIKNSIFFPENLNGGEDAVFLFNSLINAKGIIFINKIIYYYDTQRDDKNNHSLTHNTSLKTIESRPKSYKLMYEIAKSHNQKEMFIRELLYSKLMYWFNNHLFNASNLTNDEILNILKNNKILFEECINYNAGLTEFFTNLFKDIKNLNFDAALRKINDKRTKFSKYLVSIIIPIKNNKIYIFDILDYFFNLNLNFEDIEIIFVDDGLQQDTINIIENIAIKYDNIKFIITRDNLNFENLMNLAILNSTTKYLIFLDENKFILENIDILYEKIKGSDLDIVSLKSTKFHKNNIEKSDSIFTNPLELDAYIFNKEFILKNNIQFESNQDSLNSFISKCFNSYKKHETIFSNSKISHFNDVEYNSENDEKSFNINNILDNIISIDFNEIEEFNFPRDTVFELHVNYKNIIYSFIINFSSKNKNLICFGPGAHARNSKNSKGEIIKPPYYDRWSWYKYFDESFIAYADPIFLYDQKITLGWFVGDKNQWYLESLSLIIKKLSKSQKILHENILFFGSSGGGFASLGLGTLIKGSKVLLNNSQFFIMNYHEYHIENLMRILESSFNESSSEIIKRINYRLNIIELFKKEKYIPEITYYLNLESKHDFQYQYSPFVEELSKLDLYNNQFNVKFYRELKDNPHEPLETKETLNIIKLFCKQNLFNELLNDEVIDVHNMENSHNKKLIIEKSKFECNKEYIIILENKLTDYHKQLLNNQSDVVSLKEELSSSQSDVVSLKEELSSSQSDVVSLKEELSSSQSDVV</sequence>
<dbReference type="InterPro" id="IPR001173">
    <property type="entry name" value="Glyco_trans_2-like"/>
</dbReference>
<dbReference type="GO" id="GO:0016758">
    <property type="term" value="F:hexosyltransferase activity"/>
    <property type="evidence" value="ECO:0007669"/>
    <property type="project" value="UniProtKB-ARBA"/>
</dbReference>
<accession>A0A8T3VDT0</accession>
<dbReference type="SUPFAM" id="SSF53448">
    <property type="entry name" value="Nucleotide-diphospho-sugar transferases"/>
    <property type="match status" value="2"/>
</dbReference>
<evidence type="ECO:0000259" key="2">
    <source>
        <dbReference type="Pfam" id="PF00535"/>
    </source>
</evidence>
<feature type="region of interest" description="Disordered" evidence="1">
    <location>
        <begin position="930"/>
        <end position="952"/>
    </location>
</feature>
<organism evidence="3 4">
    <name type="scientific">Methanobrevibacter millerae</name>
    <dbReference type="NCBI Taxonomy" id="230361"/>
    <lineage>
        <taxon>Archaea</taxon>
        <taxon>Methanobacteriati</taxon>
        <taxon>Methanobacteriota</taxon>
        <taxon>Methanomada group</taxon>
        <taxon>Methanobacteria</taxon>
        <taxon>Methanobacteriales</taxon>
        <taxon>Methanobacteriaceae</taxon>
        <taxon>Methanobrevibacter</taxon>
    </lineage>
</organism>
<comment type="caution">
    <text evidence="3">The sequence shown here is derived from an EMBL/GenBank/DDBJ whole genome shotgun (WGS) entry which is preliminary data.</text>
</comment>
<feature type="domain" description="Glycosyltransferase 2-like" evidence="2">
    <location>
        <begin position="5"/>
        <end position="145"/>
    </location>
</feature>
<dbReference type="EMBL" id="SUTE01000108">
    <property type="protein sequence ID" value="MBE6506279.1"/>
    <property type="molecule type" value="Genomic_DNA"/>
</dbReference>
<dbReference type="InterPro" id="IPR029044">
    <property type="entry name" value="Nucleotide-diphossugar_trans"/>
</dbReference>
<feature type="non-terminal residue" evidence="3">
    <location>
        <position position="952"/>
    </location>
</feature>
<protein>
    <submittedName>
        <fullName evidence="3">Glycosyltransferase</fullName>
    </submittedName>
</protein>
<dbReference type="PANTHER" id="PTHR22916">
    <property type="entry name" value="GLYCOSYLTRANSFERASE"/>
    <property type="match status" value="1"/>
</dbReference>
<name>A0A8T3VDT0_9EURY</name>
<dbReference type="Gene3D" id="3.90.550.10">
    <property type="entry name" value="Spore Coat Polysaccharide Biosynthesis Protein SpsA, Chain A"/>
    <property type="match status" value="2"/>
</dbReference>
<evidence type="ECO:0000313" key="4">
    <source>
        <dbReference type="Proteomes" id="UP000762703"/>
    </source>
</evidence>
<feature type="domain" description="Glycosyltransferase 2-like" evidence="2">
    <location>
        <begin position="364"/>
        <end position="511"/>
    </location>
</feature>
<dbReference type="Pfam" id="PF00535">
    <property type="entry name" value="Glycos_transf_2"/>
    <property type="match status" value="2"/>
</dbReference>
<dbReference type="Gene3D" id="1.20.5.340">
    <property type="match status" value="1"/>
</dbReference>